<reference evidence="2" key="1">
    <citation type="submission" date="2011-08" db="EMBL/GenBank/DDBJ databases">
        <authorList>
            <person name="Rombauts S."/>
        </authorList>
    </citation>
    <scope>NUCLEOTIDE SEQUENCE</scope>
    <source>
        <strain evidence="2">London</strain>
    </source>
</reference>
<name>T1KH08_TETUR</name>
<protein>
    <submittedName>
        <fullName evidence="1">Uncharacterized protein</fullName>
    </submittedName>
</protein>
<dbReference type="EMBL" id="CAEY01000073">
    <property type="status" value="NOT_ANNOTATED_CDS"/>
    <property type="molecule type" value="Genomic_DNA"/>
</dbReference>
<dbReference type="HOGENOM" id="CLU_3089840_0_0_1"/>
<reference evidence="1" key="2">
    <citation type="submission" date="2015-06" db="UniProtKB">
        <authorList>
            <consortium name="EnsemblMetazoa"/>
        </authorList>
    </citation>
    <scope>IDENTIFICATION</scope>
</reference>
<keyword evidence="2" id="KW-1185">Reference proteome</keyword>
<dbReference type="EnsemblMetazoa" id="tetur11g02690.1">
    <property type="protein sequence ID" value="tetur11g02690.1"/>
    <property type="gene ID" value="tetur11g02690"/>
</dbReference>
<evidence type="ECO:0000313" key="2">
    <source>
        <dbReference type="Proteomes" id="UP000015104"/>
    </source>
</evidence>
<sequence>MEYSLTRFQHQKYQDYNDIDGNFCDNGCCICSILIHPKFLSSKNLSHVICIR</sequence>
<organism evidence="1 2">
    <name type="scientific">Tetranychus urticae</name>
    <name type="common">Two-spotted spider mite</name>
    <dbReference type="NCBI Taxonomy" id="32264"/>
    <lineage>
        <taxon>Eukaryota</taxon>
        <taxon>Metazoa</taxon>
        <taxon>Ecdysozoa</taxon>
        <taxon>Arthropoda</taxon>
        <taxon>Chelicerata</taxon>
        <taxon>Arachnida</taxon>
        <taxon>Acari</taxon>
        <taxon>Acariformes</taxon>
        <taxon>Trombidiformes</taxon>
        <taxon>Prostigmata</taxon>
        <taxon>Eleutherengona</taxon>
        <taxon>Raphignathae</taxon>
        <taxon>Tetranychoidea</taxon>
        <taxon>Tetranychidae</taxon>
        <taxon>Tetranychus</taxon>
    </lineage>
</organism>
<dbReference type="AlphaFoldDB" id="T1KH08"/>
<evidence type="ECO:0000313" key="1">
    <source>
        <dbReference type="EnsemblMetazoa" id="tetur11g02690.1"/>
    </source>
</evidence>
<accession>T1KH08</accession>
<dbReference type="Proteomes" id="UP000015104">
    <property type="component" value="Unassembled WGS sequence"/>
</dbReference>
<proteinExistence type="predicted"/>